<gene>
    <name evidence="1" type="ORF">UU23_C0001G0062</name>
</gene>
<reference evidence="1 2" key="1">
    <citation type="journal article" date="2015" name="Nature">
        <title>rRNA introns, odd ribosomes, and small enigmatic genomes across a large radiation of phyla.</title>
        <authorList>
            <person name="Brown C.T."/>
            <person name="Hug L.A."/>
            <person name="Thomas B.C."/>
            <person name="Sharon I."/>
            <person name="Castelle C.J."/>
            <person name="Singh A."/>
            <person name="Wilkins M.J."/>
            <person name="Williams K.H."/>
            <person name="Banfield J.F."/>
        </authorList>
    </citation>
    <scope>NUCLEOTIDE SEQUENCE [LARGE SCALE GENOMIC DNA]</scope>
</reference>
<dbReference type="STRING" id="1618408.UU23_C0001G0062"/>
<sequence>MIVKRKSGQILVLVLLVVVVALAVGLSAASRNLVNLKSSTQAEQSQRAFTAAEGGVEDVLSKIPAVSDVILTGNPTTECTKVDTTSANCTLQISNGEGNVKVVQKKAYERNVELGDVAQVNLDLYTGDVTIEWIKTGDLAQSTLEFTFVCQSVSGTCMGDAMSGGYGQHREFYTNGASIPSGQSGVSSCTVATAPFTCKKVFNIAVANVKFLRIKPFWSRTTVNITPGNVSAFPVQTYEITSTATTNTGVSRKVEVRRDALPQLPAIFDYVLYSGGDIEK</sequence>
<name>A0A0G0TMS7_9BACT</name>
<organism evidence="1 2">
    <name type="scientific">Candidatus Curtissbacteria bacterium GW2011_GWA1_40_9</name>
    <dbReference type="NCBI Taxonomy" id="1618408"/>
    <lineage>
        <taxon>Bacteria</taxon>
        <taxon>Candidatus Curtissiibacteriota</taxon>
    </lineage>
</organism>
<comment type="caution">
    <text evidence="1">The sequence shown here is derived from an EMBL/GenBank/DDBJ whole genome shotgun (WGS) entry which is preliminary data.</text>
</comment>
<accession>A0A0G0TMS7</accession>
<dbReference type="Proteomes" id="UP000034292">
    <property type="component" value="Unassembled WGS sequence"/>
</dbReference>
<evidence type="ECO:0008006" key="3">
    <source>
        <dbReference type="Google" id="ProtNLM"/>
    </source>
</evidence>
<dbReference type="EMBL" id="LBZV01000001">
    <property type="protein sequence ID" value="KKR78298.1"/>
    <property type="molecule type" value="Genomic_DNA"/>
</dbReference>
<proteinExistence type="predicted"/>
<dbReference type="AlphaFoldDB" id="A0A0G0TMS7"/>
<evidence type="ECO:0000313" key="2">
    <source>
        <dbReference type="Proteomes" id="UP000034292"/>
    </source>
</evidence>
<protein>
    <recommendedName>
        <fullName evidence="3">Type 4 fimbrial biogenesis protein PilX N-terminal domain-containing protein</fullName>
    </recommendedName>
</protein>
<evidence type="ECO:0000313" key="1">
    <source>
        <dbReference type="EMBL" id="KKR78298.1"/>
    </source>
</evidence>